<feature type="domain" description="Beta-lactamase class A catalytic" evidence="1">
    <location>
        <begin position="79"/>
        <end position="345"/>
    </location>
</feature>
<dbReference type="InterPro" id="IPR000871">
    <property type="entry name" value="Beta-lactam_class-A"/>
</dbReference>
<sequence>MTNWFWMFILMIVLVGCGGSNIHPTVVPSVVAATATSATISNPQTSEQMLEFMRQHAANTSMVSYSTNSDGSINQADPVIQFNAEMPLPLASTMKIVVLASYAQAVEAGTLDPEEPIALADWELWYWPNTDGGAHPAALKRLEIPADQRGFANDPQKTVPLKTLAQAMIFESDNAATDYLIDRLGMAALDQTITTLGIQQQTKILPIMGLFLLVMNPDAPTDSSTLPKLLQLDQANIEQQALALAERYKTESTWRETVRNQGQLTLTLAEQGQVFSHIMPKGSANDYANVMALVGNNRLISPEVSQTMREYLEWPMTIAGNEALFKHFGTKGGSLPAILTEAMFVQPAQGEWADRTRVVVLFFNQLPDATWLGLLQTFMQQQFAVQVALEPAFAQSVASQLK</sequence>
<gene>
    <name evidence="2" type="ORF">Hgul01_00117</name>
</gene>
<dbReference type="Pfam" id="PF13354">
    <property type="entry name" value="Beta-lactamase2"/>
    <property type="match status" value="1"/>
</dbReference>
<dbReference type="EMBL" id="BAABRU010000001">
    <property type="protein sequence ID" value="GAA5526345.1"/>
    <property type="molecule type" value="Genomic_DNA"/>
</dbReference>
<dbReference type="Gene3D" id="3.40.710.10">
    <property type="entry name" value="DD-peptidase/beta-lactamase superfamily"/>
    <property type="match status" value="1"/>
</dbReference>
<keyword evidence="3" id="KW-1185">Reference proteome</keyword>
<accession>A0ABP9WW34</accession>
<organism evidence="2 3">
    <name type="scientific">Herpetosiphon gulosus</name>
    <dbReference type="NCBI Taxonomy" id="1973496"/>
    <lineage>
        <taxon>Bacteria</taxon>
        <taxon>Bacillati</taxon>
        <taxon>Chloroflexota</taxon>
        <taxon>Chloroflexia</taxon>
        <taxon>Herpetosiphonales</taxon>
        <taxon>Herpetosiphonaceae</taxon>
        <taxon>Herpetosiphon</taxon>
    </lineage>
</organism>
<evidence type="ECO:0000313" key="3">
    <source>
        <dbReference type="Proteomes" id="UP001428290"/>
    </source>
</evidence>
<name>A0ABP9WW34_9CHLR</name>
<reference evidence="2 3" key="1">
    <citation type="submission" date="2024-02" db="EMBL/GenBank/DDBJ databases">
        <title>Herpetosiphon gulosus NBRC 112829.</title>
        <authorList>
            <person name="Ichikawa N."/>
            <person name="Katano-Makiyama Y."/>
            <person name="Hidaka K."/>
        </authorList>
    </citation>
    <scope>NUCLEOTIDE SEQUENCE [LARGE SCALE GENOMIC DNA]</scope>
    <source>
        <strain evidence="2 3">NBRC 112829</strain>
    </source>
</reference>
<comment type="caution">
    <text evidence="2">The sequence shown here is derived from an EMBL/GenBank/DDBJ whole genome shotgun (WGS) entry which is preliminary data.</text>
</comment>
<dbReference type="InterPro" id="IPR012338">
    <property type="entry name" value="Beta-lactam/transpept-like"/>
</dbReference>
<evidence type="ECO:0000313" key="2">
    <source>
        <dbReference type="EMBL" id="GAA5526345.1"/>
    </source>
</evidence>
<dbReference type="Proteomes" id="UP001428290">
    <property type="component" value="Unassembled WGS sequence"/>
</dbReference>
<dbReference type="SUPFAM" id="SSF56601">
    <property type="entry name" value="beta-lactamase/transpeptidase-like"/>
    <property type="match status" value="1"/>
</dbReference>
<dbReference type="InterPro" id="IPR045155">
    <property type="entry name" value="Beta-lactam_cat"/>
</dbReference>
<dbReference type="RefSeq" id="WP_345719995.1">
    <property type="nucleotide sequence ID" value="NZ_BAABRU010000001.1"/>
</dbReference>
<evidence type="ECO:0000259" key="1">
    <source>
        <dbReference type="Pfam" id="PF13354"/>
    </source>
</evidence>
<protein>
    <recommendedName>
        <fullName evidence="1">Beta-lactamase class A catalytic domain-containing protein</fullName>
    </recommendedName>
</protein>
<dbReference type="PANTHER" id="PTHR35333">
    <property type="entry name" value="BETA-LACTAMASE"/>
    <property type="match status" value="1"/>
</dbReference>
<dbReference type="PANTHER" id="PTHR35333:SF3">
    <property type="entry name" value="BETA-LACTAMASE-TYPE TRANSPEPTIDASE FOLD CONTAINING PROTEIN"/>
    <property type="match status" value="1"/>
</dbReference>
<proteinExistence type="predicted"/>